<sequence>MNNNPFPSTKNENYPNCINGCGTFCHLHFSNTRTTGTKTAAQGQRKQKSSWDELIITESSSSGAEQNADNEGKSGDWTCWAPWKWMPPPGAFSYTQGGVGGDKPK</sequence>
<reference evidence="1 2" key="1">
    <citation type="submission" date="2024-10" db="EMBL/GenBank/DDBJ databases">
        <authorList>
            <person name="Kim D."/>
        </authorList>
    </citation>
    <scope>NUCLEOTIDE SEQUENCE [LARGE SCALE GENOMIC DNA]</scope>
    <source>
        <strain evidence="1">Taebaek</strain>
    </source>
</reference>
<comment type="caution">
    <text evidence="1">The sequence shown here is derived from an EMBL/GenBank/DDBJ whole genome shotgun (WGS) entry which is preliminary data.</text>
</comment>
<organism evidence="1 2">
    <name type="scientific">Heterodera schachtii</name>
    <name type="common">Sugarbeet cyst nematode worm</name>
    <name type="synonym">Tylenchus schachtii</name>
    <dbReference type="NCBI Taxonomy" id="97005"/>
    <lineage>
        <taxon>Eukaryota</taxon>
        <taxon>Metazoa</taxon>
        <taxon>Ecdysozoa</taxon>
        <taxon>Nematoda</taxon>
        <taxon>Chromadorea</taxon>
        <taxon>Rhabditida</taxon>
        <taxon>Tylenchina</taxon>
        <taxon>Tylenchomorpha</taxon>
        <taxon>Tylenchoidea</taxon>
        <taxon>Heteroderidae</taxon>
        <taxon>Heteroderinae</taxon>
        <taxon>Heterodera</taxon>
    </lineage>
</organism>
<accession>A0ABD2I2S9</accession>
<dbReference type="EMBL" id="JBICCN010000356">
    <property type="protein sequence ID" value="KAL3074809.1"/>
    <property type="molecule type" value="Genomic_DNA"/>
</dbReference>
<keyword evidence="2" id="KW-1185">Reference proteome</keyword>
<evidence type="ECO:0000313" key="2">
    <source>
        <dbReference type="Proteomes" id="UP001620645"/>
    </source>
</evidence>
<evidence type="ECO:0000313" key="1">
    <source>
        <dbReference type="EMBL" id="KAL3074809.1"/>
    </source>
</evidence>
<gene>
    <name evidence="1" type="ORF">niasHS_014254</name>
</gene>
<proteinExistence type="predicted"/>
<name>A0ABD2I2S9_HETSC</name>
<dbReference type="Proteomes" id="UP001620645">
    <property type="component" value="Unassembled WGS sequence"/>
</dbReference>
<protein>
    <submittedName>
        <fullName evidence="1">Uncharacterized protein</fullName>
    </submittedName>
</protein>
<dbReference type="AlphaFoldDB" id="A0ABD2I2S9"/>